<evidence type="ECO:0000259" key="4">
    <source>
        <dbReference type="PROSITE" id="PS01124"/>
    </source>
</evidence>
<dbReference type="InterPro" id="IPR029062">
    <property type="entry name" value="Class_I_gatase-like"/>
</dbReference>
<protein>
    <submittedName>
        <fullName evidence="5">Transcriptional regulator GlxA family, contains an amidase domain and an AraC-type DNA-binding HTH domain</fullName>
    </submittedName>
</protein>
<evidence type="ECO:0000256" key="3">
    <source>
        <dbReference type="ARBA" id="ARBA00023163"/>
    </source>
</evidence>
<organism evidence="5 6">
    <name type="scientific">Pseudonocardia ammonioxydans</name>
    <dbReference type="NCBI Taxonomy" id="260086"/>
    <lineage>
        <taxon>Bacteria</taxon>
        <taxon>Bacillati</taxon>
        <taxon>Actinomycetota</taxon>
        <taxon>Actinomycetes</taxon>
        <taxon>Pseudonocardiales</taxon>
        <taxon>Pseudonocardiaceae</taxon>
        <taxon>Pseudonocardia</taxon>
    </lineage>
</organism>
<dbReference type="GO" id="GO:0043565">
    <property type="term" value="F:sequence-specific DNA binding"/>
    <property type="evidence" value="ECO:0007669"/>
    <property type="project" value="InterPro"/>
</dbReference>
<dbReference type="STRING" id="260086.SAMN05216207_10322"/>
<gene>
    <name evidence="5" type="ORF">SAMN05216207_10322</name>
</gene>
<evidence type="ECO:0000313" key="6">
    <source>
        <dbReference type="Proteomes" id="UP000199614"/>
    </source>
</evidence>
<dbReference type="GO" id="GO:0003700">
    <property type="term" value="F:DNA-binding transcription factor activity"/>
    <property type="evidence" value="ECO:0007669"/>
    <property type="project" value="InterPro"/>
</dbReference>
<dbReference type="SUPFAM" id="SSF52317">
    <property type="entry name" value="Class I glutamine amidotransferase-like"/>
    <property type="match status" value="1"/>
</dbReference>
<evidence type="ECO:0000313" key="5">
    <source>
        <dbReference type="EMBL" id="SFO13060.1"/>
    </source>
</evidence>
<dbReference type="InterPro" id="IPR018062">
    <property type="entry name" value="HTH_AraC-typ_CS"/>
</dbReference>
<accession>A0A1I5ENR9</accession>
<evidence type="ECO:0000256" key="1">
    <source>
        <dbReference type="ARBA" id="ARBA00023015"/>
    </source>
</evidence>
<dbReference type="OrthoDB" id="3660033at2"/>
<sequence>MHRIAFVVFDGVTMLDVSGPGEVLHQASRAGRPYATTLVSPCGGTVTTSSGLALAGTVRAAEAGPVDSLVVAGGDRLVDLPVDTELLGVVRALAERSARIASVCTGAFLLAEAGFLDGRRATTHWRHARTLARRYPRVRVEPDVIHVRDGRCITSAGVTAGIDLALSLVEDDHGADVTREIARELVVFLQRPGGQSQYSTTTGVPPARSRLLRAVTDAVLADPAGEHDLPAMAATAAVSPRHLSRLFQAELDTTPARWVEGIRLDRAQRLLLEGRTVSAAARHSGFGNDETLRRVFARHVGITPTEYRKRFTTTR</sequence>
<proteinExistence type="predicted"/>
<dbReference type="Gene3D" id="1.10.10.60">
    <property type="entry name" value="Homeodomain-like"/>
    <property type="match status" value="1"/>
</dbReference>
<reference evidence="5 6" key="1">
    <citation type="submission" date="2016-10" db="EMBL/GenBank/DDBJ databases">
        <authorList>
            <person name="de Groot N.N."/>
        </authorList>
    </citation>
    <scope>NUCLEOTIDE SEQUENCE [LARGE SCALE GENOMIC DNA]</scope>
    <source>
        <strain evidence="5 6">CGMCC 4.1877</strain>
    </source>
</reference>
<dbReference type="SUPFAM" id="SSF46689">
    <property type="entry name" value="Homeodomain-like"/>
    <property type="match status" value="2"/>
</dbReference>
<dbReference type="PANTHER" id="PTHR43130:SF3">
    <property type="entry name" value="HTH-TYPE TRANSCRIPTIONAL REGULATOR RV1931C"/>
    <property type="match status" value="1"/>
</dbReference>
<dbReference type="SMART" id="SM00342">
    <property type="entry name" value="HTH_ARAC"/>
    <property type="match status" value="1"/>
</dbReference>
<name>A0A1I5ENR9_PSUAM</name>
<keyword evidence="1" id="KW-0805">Transcription regulation</keyword>
<dbReference type="EMBL" id="FOUY01000032">
    <property type="protein sequence ID" value="SFO13060.1"/>
    <property type="molecule type" value="Genomic_DNA"/>
</dbReference>
<dbReference type="InterPro" id="IPR052158">
    <property type="entry name" value="INH-QAR"/>
</dbReference>
<dbReference type="PROSITE" id="PS01124">
    <property type="entry name" value="HTH_ARAC_FAMILY_2"/>
    <property type="match status" value="1"/>
</dbReference>
<dbReference type="Pfam" id="PF12833">
    <property type="entry name" value="HTH_18"/>
    <property type="match status" value="1"/>
</dbReference>
<dbReference type="InterPro" id="IPR009057">
    <property type="entry name" value="Homeodomain-like_sf"/>
</dbReference>
<keyword evidence="3" id="KW-0804">Transcription</keyword>
<feature type="domain" description="HTH araC/xylS-type" evidence="4">
    <location>
        <begin position="213"/>
        <end position="310"/>
    </location>
</feature>
<dbReference type="InterPro" id="IPR018060">
    <property type="entry name" value="HTH_AraC"/>
</dbReference>
<dbReference type="Proteomes" id="UP000199614">
    <property type="component" value="Unassembled WGS sequence"/>
</dbReference>
<dbReference type="InterPro" id="IPR002818">
    <property type="entry name" value="DJ-1/PfpI"/>
</dbReference>
<dbReference type="Gene3D" id="3.40.50.880">
    <property type="match status" value="1"/>
</dbReference>
<dbReference type="AlphaFoldDB" id="A0A1I5ENR9"/>
<evidence type="ECO:0000256" key="2">
    <source>
        <dbReference type="ARBA" id="ARBA00023125"/>
    </source>
</evidence>
<keyword evidence="6" id="KW-1185">Reference proteome</keyword>
<dbReference type="CDD" id="cd03137">
    <property type="entry name" value="GATase1_AraC_1"/>
    <property type="match status" value="1"/>
</dbReference>
<dbReference type="RefSeq" id="WP_093350445.1">
    <property type="nucleotide sequence ID" value="NZ_FOUY01000032.1"/>
</dbReference>
<dbReference type="Pfam" id="PF01965">
    <property type="entry name" value="DJ-1_PfpI"/>
    <property type="match status" value="1"/>
</dbReference>
<keyword evidence="2 5" id="KW-0238">DNA-binding</keyword>
<dbReference type="PANTHER" id="PTHR43130">
    <property type="entry name" value="ARAC-FAMILY TRANSCRIPTIONAL REGULATOR"/>
    <property type="match status" value="1"/>
</dbReference>
<dbReference type="PROSITE" id="PS00041">
    <property type="entry name" value="HTH_ARAC_FAMILY_1"/>
    <property type="match status" value="1"/>
</dbReference>